<evidence type="ECO:0000313" key="2">
    <source>
        <dbReference type="EMBL" id="ETR98820.1"/>
    </source>
</evidence>
<evidence type="ECO:0000313" key="3">
    <source>
        <dbReference type="Proteomes" id="UP000024376"/>
    </source>
</evidence>
<keyword evidence="1" id="KW-0732">Signal</keyword>
<dbReference type="KEGG" id="trr:M419DRAFT_88064"/>
<dbReference type="OrthoDB" id="4892440at2759"/>
<evidence type="ECO:0000256" key="1">
    <source>
        <dbReference type="SAM" id="SignalP"/>
    </source>
</evidence>
<feature type="signal peptide" evidence="1">
    <location>
        <begin position="1"/>
        <end position="17"/>
    </location>
</feature>
<gene>
    <name evidence="2" type="ORF">M419DRAFT_88064</name>
</gene>
<accession>A0A024S2Y4</accession>
<feature type="chain" id="PRO_5001536862" evidence="1">
    <location>
        <begin position="18"/>
        <end position="118"/>
    </location>
</feature>
<protein>
    <submittedName>
        <fullName evidence="2">Uncharacterized protein</fullName>
    </submittedName>
</protein>
<dbReference type="AlphaFoldDB" id="A0A024S2Y4"/>
<proteinExistence type="predicted"/>
<dbReference type="EMBL" id="KI911160">
    <property type="protein sequence ID" value="ETR98820.1"/>
    <property type="molecule type" value="Genomic_DNA"/>
</dbReference>
<organism evidence="2 3">
    <name type="scientific">Hypocrea jecorina (strain ATCC 56765 / BCRC 32924 / NRRL 11460 / Rut C-30)</name>
    <name type="common">Trichoderma reesei</name>
    <dbReference type="NCBI Taxonomy" id="1344414"/>
    <lineage>
        <taxon>Eukaryota</taxon>
        <taxon>Fungi</taxon>
        <taxon>Dikarya</taxon>
        <taxon>Ascomycota</taxon>
        <taxon>Pezizomycotina</taxon>
        <taxon>Sordariomycetes</taxon>
        <taxon>Hypocreomycetidae</taxon>
        <taxon>Hypocreales</taxon>
        <taxon>Hypocreaceae</taxon>
        <taxon>Trichoderma</taxon>
    </lineage>
</organism>
<dbReference type="HOGENOM" id="CLU_2096722_0_0_1"/>
<dbReference type="Proteomes" id="UP000024376">
    <property type="component" value="Unassembled WGS sequence"/>
</dbReference>
<name>A0A024S2Y4_HYPJR</name>
<reference evidence="3" key="1">
    <citation type="journal article" date="2013" name="Ind. Biotechnol.">
        <title>Comparative genomics analysis of Trichoderma reesei strains.</title>
        <authorList>
            <person name="Koike H."/>
            <person name="Aerts A."/>
            <person name="LaButti K."/>
            <person name="Grigoriev I.V."/>
            <person name="Baker S.E."/>
        </authorList>
    </citation>
    <scope>NUCLEOTIDE SEQUENCE [LARGE SCALE GENOMIC DNA]</scope>
    <source>
        <strain evidence="3">ATCC 56765 / BCRC 32924 / NRRL 11460 / Rut C-30</strain>
    </source>
</reference>
<sequence>MQFSVIVAAALAGVAAALPPRAFHDTSKAQVAYTYSNGTYTRPHFVKVNQGAQKLPSGGPVTDVFVSPPFDGRHYILTECQFQTPTNKSLGAVSVRKAMTVPVNPPAAVAYVTCTTDN</sequence>